<accession>W9Y4A5</accession>
<feature type="domain" description="Phosphoribulokinase/uridine kinase" evidence="2">
    <location>
        <begin position="27"/>
        <end position="157"/>
    </location>
</feature>
<dbReference type="OrthoDB" id="6362633at2759"/>
<evidence type="ECO:0000256" key="1">
    <source>
        <dbReference type="SAM" id="MobiDB-lite"/>
    </source>
</evidence>
<evidence type="ECO:0000313" key="3">
    <source>
        <dbReference type="EMBL" id="EXJ77299.1"/>
    </source>
</evidence>
<dbReference type="eggNOG" id="KOG2702">
    <property type="taxonomic scope" value="Eukaryota"/>
</dbReference>
<evidence type="ECO:0000313" key="4">
    <source>
        <dbReference type="Proteomes" id="UP000019478"/>
    </source>
</evidence>
<dbReference type="GO" id="GO:0016301">
    <property type="term" value="F:kinase activity"/>
    <property type="evidence" value="ECO:0007669"/>
    <property type="project" value="InterPro"/>
</dbReference>
<dbReference type="PANTHER" id="PTHR10285">
    <property type="entry name" value="URIDINE KINASE"/>
    <property type="match status" value="1"/>
</dbReference>
<keyword evidence="4" id="KW-1185">Reference proteome</keyword>
<dbReference type="InterPro" id="IPR006083">
    <property type="entry name" value="PRK/URK"/>
</dbReference>
<feature type="region of interest" description="Disordered" evidence="1">
    <location>
        <begin position="1"/>
        <end position="20"/>
    </location>
</feature>
<dbReference type="InterPro" id="IPR027417">
    <property type="entry name" value="P-loop_NTPase"/>
</dbReference>
<dbReference type="Pfam" id="PF00485">
    <property type="entry name" value="PRK"/>
    <property type="match status" value="1"/>
</dbReference>
<dbReference type="Gene3D" id="3.40.50.300">
    <property type="entry name" value="P-loop containing nucleotide triphosphate hydrolases"/>
    <property type="match status" value="2"/>
</dbReference>
<name>W9Y4A5_9EURO</name>
<dbReference type="HOGENOM" id="CLU_067202_1_1_1"/>
<organism evidence="3 4">
    <name type="scientific">Capronia epimyces CBS 606.96</name>
    <dbReference type="NCBI Taxonomy" id="1182542"/>
    <lineage>
        <taxon>Eukaryota</taxon>
        <taxon>Fungi</taxon>
        <taxon>Dikarya</taxon>
        <taxon>Ascomycota</taxon>
        <taxon>Pezizomycotina</taxon>
        <taxon>Eurotiomycetes</taxon>
        <taxon>Chaetothyriomycetidae</taxon>
        <taxon>Chaetothyriales</taxon>
        <taxon>Herpotrichiellaceae</taxon>
        <taxon>Capronia</taxon>
    </lineage>
</organism>
<dbReference type="SUPFAM" id="SSF52540">
    <property type="entry name" value="P-loop containing nucleoside triphosphate hydrolases"/>
    <property type="match status" value="1"/>
</dbReference>
<comment type="caution">
    <text evidence="3">The sequence shown here is derived from an EMBL/GenBank/DDBJ whole genome shotgun (WGS) entry which is preliminary data.</text>
</comment>
<sequence>MFSSLSPPKARFDSSRSSSPQESKRIVVGIAGVPGSGKTTLASLTAARVNELYLESHRDEDPVAVAVPMDGFHYTREHLAGMANAAEAIHRRGAAFTFDAEGFRRLIESLTAPESKTVTAPSFDHATKDPVADAITIPPSTRIVLVEGNYCALDKPVWRDAAALLTERWFIDTPPSLAHQRLATRHLASGIVATAEEGWARATGPDDLNAQEIRACRLPCDEVLLIT</sequence>
<dbReference type="STRING" id="1182542.W9Y4A5"/>
<dbReference type="GeneID" id="19174537"/>
<dbReference type="GO" id="GO:0005524">
    <property type="term" value="F:ATP binding"/>
    <property type="evidence" value="ECO:0007669"/>
    <property type="project" value="InterPro"/>
</dbReference>
<protein>
    <recommendedName>
        <fullName evidence="2">Phosphoribulokinase/uridine kinase domain-containing protein</fullName>
    </recommendedName>
</protein>
<dbReference type="EMBL" id="AMGY01000011">
    <property type="protein sequence ID" value="EXJ77299.1"/>
    <property type="molecule type" value="Genomic_DNA"/>
</dbReference>
<proteinExistence type="predicted"/>
<dbReference type="Proteomes" id="UP000019478">
    <property type="component" value="Unassembled WGS sequence"/>
</dbReference>
<gene>
    <name evidence="3" type="ORF">A1O3_10457</name>
</gene>
<reference evidence="3 4" key="1">
    <citation type="submission" date="2013-03" db="EMBL/GenBank/DDBJ databases">
        <title>The Genome Sequence of Capronia epimyces CBS 606.96.</title>
        <authorList>
            <consortium name="The Broad Institute Genomics Platform"/>
            <person name="Cuomo C."/>
            <person name="de Hoog S."/>
            <person name="Gorbushina A."/>
            <person name="Walker B."/>
            <person name="Young S.K."/>
            <person name="Zeng Q."/>
            <person name="Gargeya S."/>
            <person name="Fitzgerald M."/>
            <person name="Haas B."/>
            <person name="Abouelleil A."/>
            <person name="Allen A.W."/>
            <person name="Alvarado L."/>
            <person name="Arachchi H.M."/>
            <person name="Berlin A.M."/>
            <person name="Chapman S.B."/>
            <person name="Gainer-Dewar J."/>
            <person name="Goldberg J."/>
            <person name="Griggs A."/>
            <person name="Gujja S."/>
            <person name="Hansen M."/>
            <person name="Howarth C."/>
            <person name="Imamovic A."/>
            <person name="Ireland A."/>
            <person name="Larimer J."/>
            <person name="McCowan C."/>
            <person name="Murphy C."/>
            <person name="Pearson M."/>
            <person name="Poon T.W."/>
            <person name="Priest M."/>
            <person name="Roberts A."/>
            <person name="Saif S."/>
            <person name="Shea T."/>
            <person name="Sisk P."/>
            <person name="Sykes S."/>
            <person name="Wortman J."/>
            <person name="Nusbaum C."/>
            <person name="Birren B."/>
        </authorList>
    </citation>
    <scope>NUCLEOTIDE SEQUENCE [LARGE SCALE GENOMIC DNA]</scope>
    <source>
        <strain evidence="3 4">CBS 606.96</strain>
    </source>
</reference>
<dbReference type="RefSeq" id="XP_007738737.1">
    <property type="nucleotide sequence ID" value="XM_007740547.1"/>
</dbReference>
<dbReference type="AlphaFoldDB" id="W9Y4A5"/>
<evidence type="ECO:0000259" key="2">
    <source>
        <dbReference type="Pfam" id="PF00485"/>
    </source>
</evidence>